<reference evidence="4" key="1">
    <citation type="submission" date="2018-05" db="EMBL/GenBank/DDBJ databases">
        <title>Draft genome of Mucuna pruriens seed.</title>
        <authorList>
            <person name="Nnadi N.E."/>
            <person name="Vos R."/>
            <person name="Hasami M.H."/>
            <person name="Devisetty U.K."/>
            <person name="Aguiy J.C."/>
        </authorList>
    </citation>
    <scope>NUCLEOTIDE SEQUENCE [LARGE SCALE GENOMIC DNA]</scope>
    <source>
        <strain evidence="4">JCA_2017</strain>
    </source>
</reference>
<feature type="compositionally biased region" description="Basic and acidic residues" evidence="2">
    <location>
        <begin position="63"/>
        <end position="80"/>
    </location>
</feature>
<feature type="region of interest" description="Disordered" evidence="2">
    <location>
        <begin position="63"/>
        <end position="95"/>
    </location>
</feature>
<dbReference type="PANTHER" id="PTHR35046:SF9">
    <property type="entry name" value="RNA-DIRECTED DNA POLYMERASE"/>
    <property type="match status" value="1"/>
</dbReference>
<comment type="caution">
    <text evidence="4">The sequence shown here is derived from an EMBL/GenBank/DDBJ whole genome shotgun (WGS) entry which is preliminary data.</text>
</comment>
<evidence type="ECO:0000313" key="5">
    <source>
        <dbReference type="Proteomes" id="UP000257109"/>
    </source>
</evidence>
<organism evidence="4 5">
    <name type="scientific">Mucuna pruriens</name>
    <name type="common">Velvet bean</name>
    <name type="synonym">Dolichos pruriens</name>
    <dbReference type="NCBI Taxonomy" id="157652"/>
    <lineage>
        <taxon>Eukaryota</taxon>
        <taxon>Viridiplantae</taxon>
        <taxon>Streptophyta</taxon>
        <taxon>Embryophyta</taxon>
        <taxon>Tracheophyta</taxon>
        <taxon>Spermatophyta</taxon>
        <taxon>Magnoliopsida</taxon>
        <taxon>eudicotyledons</taxon>
        <taxon>Gunneridae</taxon>
        <taxon>Pentapetalae</taxon>
        <taxon>rosids</taxon>
        <taxon>fabids</taxon>
        <taxon>Fabales</taxon>
        <taxon>Fabaceae</taxon>
        <taxon>Papilionoideae</taxon>
        <taxon>50 kb inversion clade</taxon>
        <taxon>NPAAA clade</taxon>
        <taxon>indigoferoid/millettioid clade</taxon>
        <taxon>Phaseoleae</taxon>
        <taxon>Mucuna</taxon>
    </lineage>
</organism>
<dbReference type="InterPro" id="IPR001878">
    <property type="entry name" value="Znf_CCHC"/>
</dbReference>
<evidence type="ECO:0000256" key="2">
    <source>
        <dbReference type="SAM" id="MobiDB-lite"/>
    </source>
</evidence>
<evidence type="ECO:0000313" key="4">
    <source>
        <dbReference type="EMBL" id="RDY03940.1"/>
    </source>
</evidence>
<gene>
    <name evidence="4" type="ORF">CR513_12402</name>
</gene>
<evidence type="ECO:0000256" key="1">
    <source>
        <dbReference type="PROSITE-ProRule" id="PRU00047"/>
    </source>
</evidence>
<dbReference type="AlphaFoldDB" id="A0A371HMD0"/>
<evidence type="ECO:0000259" key="3">
    <source>
        <dbReference type="PROSITE" id="PS50158"/>
    </source>
</evidence>
<accession>A0A371HMD0</accession>
<keyword evidence="1" id="KW-0863">Zinc-finger</keyword>
<dbReference type="CDD" id="cd00303">
    <property type="entry name" value="retropepsin_like"/>
    <property type="match status" value="1"/>
</dbReference>
<protein>
    <recommendedName>
        <fullName evidence="3">CCHC-type domain-containing protein</fullName>
    </recommendedName>
</protein>
<dbReference type="GO" id="GO:0008270">
    <property type="term" value="F:zinc ion binding"/>
    <property type="evidence" value="ECO:0007669"/>
    <property type="project" value="UniProtKB-KW"/>
</dbReference>
<feature type="domain" description="CCHC-type" evidence="3">
    <location>
        <begin position="104"/>
        <end position="120"/>
    </location>
</feature>
<dbReference type="SUPFAM" id="SSF57756">
    <property type="entry name" value="Retrovirus zinc finger-like domains"/>
    <property type="match status" value="1"/>
</dbReference>
<proteinExistence type="predicted"/>
<dbReference type="GO" id="GO:0003676">
    <property type="term" value="F:nucleic acid binding"/>
    <property type="evidence" value="ECO:0007669"/>
    <property type="project" value="InterPro"/>
</dbReference>
<dbReference type="Gene3D" id="4.10.60.10">
    <property type="entry name" value="Zinc finger, CCHC-type"/>
    <property type="match status" value="1"/>
</dbReference>
<dbReference type="OrthoDB" id="1747743at2759"/>
<keyword evidence="1" id="KW-0479">Metal-binding</keyword>
<dbReference type="PANTHER" id="PTHR35046">
    <property type="entry name" value="ZINC KNUCKLE (CCHC-TYPE) FAMILY PROTEIN"/>
    <property type="match status" value="1"/>
</dbReference>
<dbReference type="SMART" id="SM00343">
    <property type="entry name" value="ZnF_C2HC"/>
    <property type="match status" value="1"/>
</dbReference>
<dbReference type="InterPro" id="IPR036875">
    <property type="entry name" value="Znf_CCHC_sf"/>
</dbReference>
<feature type="non-terminal residue" evidence="4">
    <location>
        <position position="1"/>
    </location>
</feature>
<feature type="compositionally biased region" description="Polar residues" evidence="2">
    <location>
        <begin position="81"/>
        <end position="95"/>
    </location>
</feature>
<sequence length="249" mass="28837">MEEYHKEMEMGLIRAQIRESEEATVACFLHGLNREIQDVVELQHYSTLGELVHQAIKWFERKREREKEKARREKSPKKGSESSLGQKEATSTPIPMAPWTSNFKCFKCLGKGHIAFQCPNRQAMILKEDGEVENLSDDSHYEGDLLVVKRLMNSHVGEEAKTQRENIFHSRCLILASKRLVKKLTLPTIVHPRSYKLLWLTKKVEFLVDKQVEVMFTLGGYKDKVVCDVVPMEAIHLLLGRPWQFDDDS</sequence>
<keyword evidence="5" id="KW-1185">Reference proteome</keyword>
<dbReference type="Proteomes" id="UP000257109">
    <property type="component" value="Unassembled WGS sequence"/>
</dbReference>
<dbReference type="PROSITE" id="PS50158">
    <property type="entry name" value="ZF_CCHC"/>
    <property type="match status" value="1"/>
</dbReference>
<name>A0A371HMD0_MUCPR</name>
<dbReference type="EMBL" id="QJKJ01002173">
    <property type="protein sequence ID" value="RDY03940.1"/>
    <property type="molecule type" value="Genomic_DNA"/>
</dbReference>
<keyword evidence="1" id="KW-0862">Zinc</keyword>